<keyword evidence="1" id="KW-0560">Oxidoreductase</keyword>
<accession>A0A2X0IWL8</accession>
<protein>
    <submittedName>
        <fullName evidence="4">LLM class flavin-dependent oxidoreductase</fullName>
    </submittedName>
</protein>
<name>A0A2X0IWL8_9ACTN</name>
<dbReference type="InterPro" id="IPR036661">
    <property type="entry name" value="Luciferase-like_sf"/>
</dbReference>
<dbReference type="PANTHER" id="PTHR30137:SF8">
    <property type="entry name" value="BLR5498 PROTEIN"/>
    <property type="match status" value="1"/>
</dbReference>
<dbReference type="Gene3D" id="3.20.20.30">
    <property type="entry name" value="Luciferase-like domain"/>
    <property type="match status" value="1"/>
</dbReference>
<evidence type="ECO:0000313" key="4">
    <source>
        <dbReference type="EMBL" id="RAG82126.1"/>
    </source>
</evidence>
<keyword evidence="2" id="KW-0503">Monooxygenase</keyword>
<dbReference type="PANTHER" id="PTHR30137">
    <property type="entry name" value="LUCIFERASE-LIKE MONOOXYGENASE"/>
    <property type="match status" value="1"/>
</dbReference>
<feature type="domain" description="Luciferase-like" evidence="3">
    <location>
        <begin position="13"/>
        <end position="266"/>
    </location>
</feature>
<evidence type="ECO:0000259" key="3">
    <source>
        <dbReference type="Pfam" id="PF00296"/>
    </source>
</evidence>
<dbReference type="InterPro" id="IPR050766">
    <property type="entry name" value="Bact_Lucif_Oxidored"/>
</dbReference>
<dbReference type="Proteomes" id="UP000248889">
    <property type="component" value="Unassembled WGS sequence"/>
</dbReference>
<evidence type="ECO:0000313" key="5">
    <source>
        <dbReference type="Proteomes" id="UP000248889"/>
    </source>
</evidence>
<evidence type="ECO:0000256" key="1">
    <source>
        <dbReference type="ARBA" id="ARBA00023002"/>
    </source>
</evidence>
<evidence type="ECO:0000256" key="2">
    <source>
        <dbReference type="ARBA" id="ARBA00023033"/>
    </source>
</evidence>
<keyword evidence="5" id="KW-1185">Reference proteome</keyword>
<comment type="caution">
    <text evidence="4">The sequence shown here is derived from an EMBL/GenBank/DDBJ whole genome shotgun (WGS) entry which is preliminary data.</text>
</comment>
<reference evidence="4 5" key="1">
    <citation type="submission" date="2018-06" db="EMBL/GenBank/DDBJ databases">
        <title>Streptacidiphilus pinicola sp. nov., isolated from pine grove soil.</title>
        <authorList>
            <person name="Roh S.G."/>
            <person name="Park S."/>
            <person name="Kim M.-K."/>
            <person name="Yun B.-R."/>
            <person name="Park J."/>
            <person name="Kim M.J."/>
            <person name="Kim Y.S."/>
            <person name="Kim S.B."/>
        </authorList>
    </citation>
    <scope>NUCLEOTIDE SEQUENCE [LARGE SCALE GENOMIC DNA]</scope>
    <source>
        <strain evidence="4 5">MMS16-CNU450</strain>
    </source>
</reference>
<dbReference type="GO" id="GO:0005829">
    <property type="term" value="C:cytosol"/>
    <property type="evidence" value="ECO:0007669"/>
    <property type="project" value="TreeGrafter"/>
</dbReference>
<dbReference type="OrthoDB" id="3209103at2"/>
<dbReference type="InterPro" id="IPR011251">
    <property type="entry name" value="Luciferase-like_dom"/>
</dbReference>
<dbReference type="Pfam" id="PF00296">
    <property type="entry name" value="Bac_luciferase"/>
    <property type="match status" value="1"/>
</dbReference>
<dbReference type="EMBL" id="QKYN01000123">
    <property type="protein sequence ID" value="RAG82126.1"/>
    <property type="molecule type" value="Genomic_DNA"/>
</dbReference>
<gene>
    <name evidence="4" type="ORF">DN069_29235</name>
</gene>
<sequence>MTLTTLRFNQVAPGLDRKDVAARYRATVEMAAHGEAHGFDLITLEEHHGVVDGWSPAPITTAAAIVGATSRIPLMLCALITPLYDPLRLAEELTVLDHLGDGRVTTVAGIGYRPAEYELMGVDWKRRGRIQDEVLGALLAAWTGEEFEYRGRTVRLTPPPLSAPHPPLIVGGSSKAAVRRAVRFRLPLFTAAYLPELVDYYATLAEEADWHEGFVLLPPERTRMVHCTDDPDRAWARYGEHFLHEARTYASWQTAAIRSAVSTKALTVDQLRAEGVYCCLTPDQCVAAAAEEGPMGTLLLHPMVGGMPVEAGWESLHLFTDSVMPRIRQ</sequence>
<dbReference type="GO" id="GO:0016705">
    <property type="term" value="F:oxidoreductase activity, acting on paired donors, with incorporation or reduction of molecular oxygen"/>
    <property type="evidence" value="ECO:0007669"/>
    <property type="project" value="InterPro"/>
</dbReference>
<dbReference type="RefSeq" id="WP_111506029.1">
    <property type="nucleotide sequence ID" value="NZ_QKYN01000123.1"/>
</dbReference>
<dbReference type="AlphaFoldDB" id="A0A2X0IWL8"/>
<proteinExistence type="predicted"/>
<dbReference type="GO" id="GO:0004497">
    <property type="term" value="F:monooxygenase activity"/>
    <property type="evidence" value="ECO:0007669"/>
    <property type="project" value="UniProtKB-KW"/>
</dbReference>
<dbReference type="SUPFAM" id="SSF51679">
    <property type="entry name" value="Bacterial luciferase-like"/>
    <property type="match status" value="1"/>
</dbReference>
<organism evidence="4 5">
    <name type="scientific">Streptacidiphilus pinicola</name>
    <dbReference type="NCBI Taxonomy" id="2219663"/>
    <lineage>
        <taxon>Bacteria</taxon>
        <taxon>Bacillati</taxon>
        <taxon>Actinomycetota</taxon>
        <taxon>Actinomycetes</taxon>
        <taxon>Kitasatosporales</taxon>
        <taxon>Streptomycetaceae</taxon>
        <taxon>Streptacidiphilus</taxon>
    </lineage>
</organism>